<protein>
    <submittedName>
        <fullName evidence="2">Uncharacterized protein</fullName>
    </submittedName>
</protein>
<accession>A0A0E9MMS5</accession>
<dbReference type="Proteomes" id="UP000033202">
    <property type="component" value="Unassembled WGS sequence"/>
</dbReference>
<keyword evidence="3" id="KW-1185">Reference proteome</keyword>
<organism evidence="2 3">
    <name type="scientific">Sphingomonas changbaiensis NBRC 104936</name>
    <dbReference type="NCBI Taxonomy" id="1219043"/>
    <lineage>
        <taxon>Bacteria</taxon>
        <taxon>Pseudomonadati</taxon>
        <taxon>Pseudomonadota</taxon>
        <taxon>Alphaproteobacteria</taxon>
        <taxon>Sphingomonadales</taxon>
        <taxon>Sphingomonadaceae</taxon>
        <taxon>Sphingomonas</taxon>
    </lineage>
</organism>
<keyword evidence="1" id="KW-0472">Membrane</keyword>
<feature type="transmembrane region" description="Helical" evidence="1">
    <location>
        <begin position="94"/>
        <end position="110"/>
    </location>
</feature>
<name>A0A0E9MMS5_9SPHN</name>
<feature type="transmembrane region" description="Helical" evidence="1">
    <location>
        <begin position="295"/>
        <end position="313"/>
    </location>
</feature>
<comment type="caution">
    <text evidence="2">The sequence shown here is derived from an EMBL/GenBank/DDBJ whole genome shotgun (WGS) entry which is preliminary data.</text>
</comment>
<evidence type="ECO:0000313" key="3">
    <source>
        <dbReference type="Proteomes" id="UP000033202"/>
    </source>
</evidence>
<dbReference type="AlphaFoldDB" id="A0A0E9MMS5"/>
<evidence type="ECO:0000313" key="2">
    <source>
        <dbReference type="EMBL" id="GAO38844.1"/>
    </source>
</evidence>
<reference evidence="2 3" key="1">
    <citation type="submission" date="2015-04" db="EMBL/GenBank/DDBJ databases">
        <title>Whole genome shotgun sequence of Sphingomonas changbaiensis NBRC 104936.</title>
        <authorList>
            <person name="Katano-Makiyama Y."/>
            <person name="Hosoyama A."/>
            <person name="Hashimoto M."/>
            <person name="Noguchi M."/>
            <person name="Tsuchikane K."/>
            <person name="Ohji S."/>
            <person name="Yamazoe A."/>
            <person name="Ichikawa N."/>
            <person name="Kimura A."/>
            <person name="Fujita N."/>
        </authorList>
    </citation>
    <scope>NUCLEOTIDE SEQUENCE [LARGE SCALE GENOMIC DNA]</scope>
    <source>
        <strain evidence="2 3">NBRC 104936</strain>
    </source>
</reference>
<feature type="transmembrane region" description="Helical" evidence="1">
    <location>
        <begin position="43"/>
        <end position="66"/>
    </location>
</feature>
<sequence>MAAQALLLGIVLALAWSRGFGLGFDWRYYATAASLSTLTSAGVYVAFLTPDILAPALILSMALLILRWGKLSLLDRVLLCAIACLAAVSHDSHIPVALAMAVAGVSVALFRREPVLGIRLSAVVLPVVVGLAGLVLLGSIAKAQTGRPLMRLPFLSAHLADMPEGEKFLVQACPQAGYELCHHLPALSQGNWIDFLFATKERGGVFFASPQPIRDRLSEEQGRVFLDALRANPLQIGSAFLWDGVRQIGVVDLAEIAPDRHIPTLRLLFNSNVMAQIEQTRSVRRPDLFAAFDRVQSIGGFAGAALLFVALWARRRDLINCHQSTGRFVLLCVGGILANAIVCGLLASPLGRFQARVSLLFVFLAVAQLLAARKLAKAP</sequence>
<feature type="transmembrane region" description="Helical" evidence="1">
    <location>
        <begin position="73"/>
        <end position="88"/>
    </location>
</feature>
<dbReference type="EMBL" id="BBWU01000021">
    <property type="protein sequence ID" value="GAO38844.1"/>
    <property type="molecule type" value="Genomic_DNA"/>
</dbReference>
<keyword evidence="1" id="KW-0812">Transmembrane</keyword>
<evidence type="ECO:0000256" key="1">
    <source>
        <dbReference type="SAM" id="Phobius"/>
    </source>
</evidence>
<feature type="transmembrane region" description="Helical" evidence="1">
    <location>
        <begin position="353"/>
        <end position="372"/>
    </location>
</feature>
<proteinExistence type="predicted"/>
<keyword evidence="1" id="KW-1133">Transmembrane helix</keyword>
<dbReference type="STRING" id="1219043.SCH01S_21_00310"/>
<gene>
    <name evidence="2" type="ORF">SCH01S_21_00310</name>
</gene>
<feature type="transmembrane region" description="Helical" evidence="1">
    <location>
        <begin position="325"/>
        <end position="347"/>
    </location>
</feature>
<feature type="transmembrane region" description="Helical" evidence="1">
    <location>
        <begin position="122"/>
        <end position="141"/>
    </location>
</feature>